<accession>A0ABT8F2X9</accession>
<keyword evidence="2" id="KW-1185">Reference proteome</keyword>
<dbReference type="Gene3D" id="2.120.10.30">
    <property type="entry name" value="TolB, C-terminal domain"/>
    <property type="match status" value="1"/>
</dbReference>
<evidence type="ECO:0008006" key="3">
    <source>
        <dbReference type="Google" id="ProtNLM"/>
    </source>
</evidence>
<sequence>MKSSLILLIYFCCQLVPAQEKISLSIKGLAEGLYSVDNQNNLLCADQSGNVYKYNPQGERISVYSPPMKSPIASLQANLTFRIVVFYEKLQQVIVLDRLLRPIQEWSLSEEIGFGQALCMDANNRYWIIDSADNSLKLLNANTHETEQTIRFDLLFPEKNYQFSRIVFHQNQLYLLDFNQGILRFDLLGQPEGFILEEAFSEPRWLGDWLEIQRNDSLMYLHLYSGKRVNTLKETGLQEKNRLVQEGEVLHWYQK</sequence>
<dbReference type="SUPFAM" id="SSF101898">
    <property type="entry name" value="NHL repeat"/>
    <property type="match status" value="1"/>
</dbReference>
<dbReference type="RefSeq" id="WP_320003343.1">
    <property type="nucleotide sequence ID" value="NZ_JAUHJS010000002.1"/>
</dbReference>
<gene>
    <name evidence="1" type="ORF">QWY31_04850</name>
</gene>
<proteinExistence type="predicted"/>
<dbReference type="Proteomes" id="UP001168552">
    <property type="component" value="Unassembled WGS sequence"/>
</dbReference>
<dbReference type="InterPro" id="IPR011042">
    <property type="entry name" value="6-blade_b-propeller_TolB-like"/>
</dbReference>
<evidence type="ECO:0000313" key="1">
    <source>
        <dbReference type="EMBL" id="MDN4164817.1"/>
    </source>
</evidence>
<evidence type="ECO:0000313" key="2">
    <source>
        <dbReference type="Proteomes" id="UP001168552"/>
    </source>
</evidence>
<name>A0ABT8F2X9_9BACT</name>
<comment type="caution">
    <text evidence="1">The sequence shown here is derived from an EMBL/GenBank/DDBJ whole genome shotgun (WGS) entry which is preliminary data.</text>
</comment>
<dbReference type="EMBL" id="JAUHJS010000002">
    <property type="protein sequence ID" value="MDN4164817.1"/>
    <property type="molecule type" value="Genomic_DNA"/>
</dbReference>
<protein>
    <recommendedName>
        <fullName evidence="3">WG repeat-containing protein</fullName>
    </recommendedName>
</protein>
<reference evidence="1" key="1">
    <citation type="submission" date="2023-06" db="EMBL/GenBank/DDBJ databases">
        <title>Cytophagales bacterium Strain LB-30, isolated from soil.</title>
        <authorList>
            <person name="Liu B."/>
        </authorList>
    </citation>
    <scope>NUCLEOTIDE SEQUENCE</scope>
    <source>
        <strain evidence="1">LB-30</strain>
    </source>
</reference>
<organism evidence="1 2">
    <name type="scientific">Shiella aurantiaca</name>
    <dbReference type="NCBI Taxonomy" id="3058365"/>
    <lineage>
        <taxon>Bacteria</taxon>
        <taxon>Pseudomonadati</taxon>
        <taxon>Bacteroidota</taxon>
        <taxon>Cytophagia</taxon>
        <taxon>Cytophagales</taxon>
        <taxon>Shiellaceae</taxon>
        <taxon>Shiella</taxon>
    </lineage>
</organism>